<organism evidence="2 3">
    <name type="scientific">Epichloe festucae (strain Fl1)</name>
    <dbReference type="NCBI Taxonomy" id="877507"/>
    <lineage>
        <taxon>Eukaryota</taxon>
        <taxon>Fungi</taxon>
        <taxon>Dikarya</taxon>
        <taxon>Ascomycota</taxon>
        <taxon>Pezizomycotina</taxon>
        <taxon>Sordariomycetes</taxon>
        <taxon>Hypocreomycetidae</taxon>
        <taxon>Hypocreales</taxon>
        <taxon>Clavicipitaceae</taxon>
        <taxon>Epichloe</taxon>
    </lineage>
</organism>
<dbReference type="EMBL" id="CP031390">
    <property type="protein sequence ID" value="QPH18190.1"/>
    <property type="molecule type" value="Genomic_DNA"/>
</dbReference>
<gene>
    <name evidence="2" type="ORF">C2857_003184</name>
</gene>
<proteinExistence type="predicted"/>
<evidence type="ECO:0000313" key="3">
    <source>
        <dbReference type="Proteomes" id="UP000594364"/>
    </source>
</evidence>
<accession>A0A7U3Q335</accession>
<dbReference type="Proteomes" id="UP000594364">
    <property type="component" value="Chromosome 6"/>
</dbReference>
<reference evidence="2 3" key="1">
    <citation type="journal article" date="2018" name="PLoS Genet.">
        <title>Repeat elements organise 3D genome structure and mediate transcription in the filamentous fungus Epichloe festucae.</title>
        <authorList>
            <person name="Winter D.J."/>
            <person name="Ganley A.R.D."/>
            <person name="Young C.A."/>
            <person name="Liachko I."/>
            <person name="Schardl C.L."/>
            <person name="Dupont P.Y."/>
            <person name="Berry D."/>
            <person name="Ram A."/>
            <person name="Scott B."/>
            <person name="Cox M.P."/>
        </authorList>
    </citation>
    <scope>NUCLEOTIDE SEQUENCE [LARGE SCALE GENOMIC DNA]</scope>
    <source>
        <strain evidence="2 3">Fl1</strain>
    </source>
</reference>
<name>A0A7U3Q335_EPIFF</name>
<evidence type="ECO:0000256" key="1">
    <source>
        <dbReference type="SAM" id="MobiDB-lite"/>
    </source>
</evidence>
<dbReference type="AlphaFoldDB" id="A0A7U3Q335"/>
<protein>
    <submittedName>
        <fullName evidence="2">Uncharacterized protein</fullName>
    </submittedName>
</protein>
<keyword evidence="3" id="KW-1185">Reference proteome</keyword>
<evidence type="ECO:0000313" key="2">
    <source>
        <dbReference type="EMBL" id="QPH18190.1"/>
    </source>
</evidence>
<feature type="compositionally biased region" description="Polar residues" evidence="1">
    <location>
        <begin position="55"/>
        <end position="92"/>
    </location>
</feature>
<feature type="region of interest" description="Disordered" evidence="1">
    <location>
        <begin position="1"/>
        <end position="99"/>
    </location>
</feature>
<feature type="compositionally biased region" description="Basic residues" evidence="1">
    <location>
        <begin position="19"/>
        <end position="36"/>
    </location>
</feature>
<sequence>MLHKIDMEKKGSISEKRSVRPRSIRSKVYSHIKHKHYDGAGDTELENYRIRSGPPTRSSDVSSVSTNYQASDASGLKTSASTRKTSPAMSFQTHEEPSQHCLKFSKNSVIYQSPDPEFGTFSVRAKKRIKSALE</sequence>
<feature type="compositionally biased region" description="Basic and acidic residues" evidence="1">
    <location>
        <begin position="1"/>
        <end position="18"/>
    </location>
</feature>